<sequence length="128" mass="14540">MRPGGLKLKAVATLSDVQKFCSDNFTYQWFLTNLPSPSEDHDYWTAMRGGAEKDPYVDKDKKMVIFTSTGLLYSKVYPEMLNHAKILKAYMRQPEGVTSAFGIPLVSFLFCFAFFSCLSFHFLPVPFG</sequence>
<gene>
    <name evidence="2" type="ORF">Cvel_3299</name>
</gene>
<evidence type="ECO:0000256" key="1">
    <source>
        <dbReference type="SAM" id="Phobius"/>
    </source>
</evidence>
<reference evidence="2" key="1">
    <citation type="submission" date="2014-11" db="EMBL/GenBank/DDBJ databases">
        <authorList>
            <person name="Otto D Thomas"/>
            <person name="Naeem Raeece"/>
        </authorList>
    </citation>
    <scope>NUCLEOTIDE SEQUENCE</scope>
</reference>
<dbReference type="EMBL" id="CDMZ01000341">
    <property type="protein sequence ID" value="CEM12149.1"/>
    <property type="molecule type" value="Genomic_DNA"/>
</dbReference>
<protein>
    <submittedName>
        <fullName evidence="2">Uncharacterized protein</fullName>
    </submittedName>
</protein>
<keyword evidence="1" id="KW-1133">Transmembrane helix</keyword>
<dbReference type="AlphaFoldDB" id="A0A0G4FG63"/>
<organism evidence="2">
    <name type="scientific">Chromera velia CCMP2878</name>
    <dbReference type="NCBI Taxonomy" id="1169474"/>
    <lineage>
        <taxon>Eukaryota</taxon>
        <taxon>Sar</taxon>
        <taxon>Alveolata</taxon>
        <taxon>Colpodellida</taxon>
        <taxon>Chromeraceae</taxon>
        <taxon>Chromera</taxon>
    </lineage>
</organism>
<keyword evidence="1" id="KW-0472">Membrane</keyword>
<accession>A0A0G4FG63</accession>
<evidence type="ECO:0000313" key="2">
    <source>
        <dbReference type="EMBL" id="CEM12149.1"/>
    </source>
</evidence>
<name>A0A0G4FG63_9ALVE</name>
<keyword evidence="1" id="KW-0812">Transmembrane</keyword>
<feature type="transmembrane region" description="Helical" evidence="1">
    <location>
        <begin position="101"/>
        <end position="123"/>
    </location>
</feature>
<proteinExistence type="predicted"/>
<dbReference type="VEuPathDB" id="CryptoDB:Cvel_3299"/>